<proteinExistence type="predicted"/>
<dbReference type="AlphaFoldDB" id="A0A9W9JE52"/>
<dbReference type="Proteomes" id="UP001150879">
    <property type="component" value="Unassembled WGS sequence"/>
</dbReference>
<reference evidence="1" key="2">
    <citation type="journal article" date="2023" name="IMA Fungus">
        <title>Comparative genomic study of the Penicillium genus elucidates a diverse pangenome and 15 lateral gene transfer events.</title>
        <authorList>
            <person name="Petersen C."/>
            <person name="Sorensen T."/>
            <person name="Nielsen M.R."/>
            <person name="Sondergaard T.E."/>
            <person name="Sorensen J.L."/>
            <person name="Fitzpatrick D.A."/>
            <person name="Frisvad J.C."/>
            <person name="Nielsen K.L."/>
        </authorList>
    </citation>
    <scope>NUCLEOTIDE SEQUENCE</scope>
    <source>
        <strain evidence="1">IBT 16849</strain>
    </source>
</reference>
<dbReference type="EMBL" id="JAPQKP010000004">
    <property type="protein sequence ID" value="KAJ5194337.1"/>
    <property type="molecule type" value="Genomic_DNA"/>
</dbReference>
<comment type="caution">
    <text evidence="1">The sequence shown here is derived from an EMBL/GenBank/DDBJ whole genome shotgun (WGS) entry which is preliminary data.</text>
</comment>
<protein>
    <submittedName>
        <fullName evidence="1">Uncharacterized protein</fullName>
    </submittedName>
</protein>
<sequence>MAAYIACTRQCKPGGGVSGRVRIPYCGAAGIAGRKSREVLEVGRAVQARCGALGEEVGRVVGALSGGVQEGVVSCV</sequence>
<organism evidence="1 2">
    <name type="scientific">Penicillium cf. griseofulvum</name>
    <dbReference type="NCBI Taxonomy" id="2972120"/>
    <lineage>
        <taxon>Eukaryota</taxon>
        <taxon>Fungi</taxon>
        <taxon>Dikarya</taxon>
        <taxon>Ascomycota</taxon>
        <taxon>Pezizomycotina</taxon>
        <taxon>Eurotiomycetes</taxon>
        <taxon>Eurotiomycetidae</taxon>
        <taxon>Eurotiales</taxon>
        <taxon>Aspergillaceae</taxon>
        <taxon>Penicillium</taxon>
    </lineage>
</organism>
<evidence type="ECO:0000313" key="2">
    <source>
        <dbReference type="Proteomes" id="UP001150879"/>
    </source>
</evidence>
<reference evidence="1" key="1">
    <citation type="submission" date="2022-11" db="EMBL/GenBank/DDBJ databases">
        <authorList>
            <person name="Petersen C."/>
        </authorList>
    </citation>
    <scope>NUCLEOTIDE SEQUENCE</scope>
    <source>
        <strain evidence="1">IBT 16849</strain>
    </source>
</reference>
<name>A0A9W9JE52_9EURO</name>
<evidence type="ECO:0000313" key="1">
    <source>
        <dbReference type="EMBL" id="KAJ5194337.1"/>
    </source>
</evidence>
<keyword evidence="2" id="KW-1185">Reference proteome</keyword>
<gene>
    <name evidence="1" type="ORF">N7472_006803</name>
</gene>
<accession>A0A9W9JE52</accession>